<dbReference type="CDD" id="cd00067">
    <property type="entry name" value="GAL4"/>
    <property type="match status" value="1"/>
</dbReference>
<feature type="domain" description="Zn(2)-C6 fungal-type" evidence="3">
    <location>
        <begin position="28"/>
        <end position="59"/>
    </location>
</feature>
<feature type="compositionally biased region" description="Basic and acidic residues" evidence="2">
    <location>
        <begin position="1"/>
        <end position="23"/>
    </location>
</feature>
<dbReference type="GeneID" id="43597905"/>
<dbReference type="GO" id="GO:0000981">
    <property type="term" value="F:DNA-binding transcription factor activity, RNA polymerase II-specific"/>
    <property type="evidence" value="ECO:0007669"/>
    <property type="project" value="InterPro"/>
</dbReference>
<evidence type="ECO:0000313" key="5">
    <source>
        <dbReference type="Proteomes" id="UP000254866"/>
    </source>
</evidence>
<dbReference type="PROSITE" id="PS50048">
    <property type="entry name" value="ZN2_CY6_FUNGAL_2"/>
    <property type="match status" value="1"/>
</dbReference>
<keyword evidence="5" id="KW-1185">Reference proteome</keyword>
<dbReference type="STRING" id="2656787.A0A370TQ27"/>
<dbReference type="PANTHER" id="PTHR37540">
    <property type="entry name" value="TRANSCRIPTION FACTOR (ACR-2), PUTATIVE-RELATED-RELATED"/>
    <property type="match status" value="1"/>
</dbReference>
<protein>
    <recommendedName>
        <fullName evidence="3">Zn(2)-C6 fungal-type domain-containing protein</fullName>
    </recommendedName>
</protein>
<accession>A0A370TQ27</accession>
<keyword evidence="1" id="KW-0539">Nucleus</keyword>
<dbReference type="OrthoDB" id="415825at2759"/>
<dbReference type="RefSeq" id="XP_031870279.1">
    <property type="nucleotide sequence ID" value="XM_032013679.1"/>
</dbReference>
<dbReference type="AlphaFoldDB" id="A0A370TQ27"/>
<dbReference type="SUPFAM" id="SSF57701">
    <property type="entry name" value="Zn2/Cys6 DNA-binding domain"/>
    <property type="match status" value="1"/>
</dbReference>
<feature type="compositionally biased region" description="Polar residues" evidence="2">
    <location>
        <begin position="74"/>
        <end position="93"/>
    </location>
</feature>
<name>A0A370TQ27_9HELO</name>
<evidence type="ECO:0000259" key="3">
    <source>
        <dbReference type="PROSITE" id="PS50048"/>
    </source>
</evidence>
<gene>
    <name evidence="4" type="ORF">BP5553_05056</name>
</gene>
<comment type="caution">
    <text evidence="4">The sequence shown here is derived from an EMBL/GenBank/DDBJ whole genome shotgun (WGS) entry which is preliminary data.</text>
</comment>
<organism evidence="4 5">
    <name type="scientific">Venustampulla echinocandica</name>
    <dbReference type="NCBI Taxonomy" id="2656787"/>
    <lineage>
        <taxon>Eukaryota</taxon>
        <taxon>Fungi</taxon>
        <taxon>Dikarya</taxon>
        <taxon>Ascomycota</taxon>
        <taxon>Pezizomycotina</taxon>
        <taxon>Leotiomycetes</taxon>
        <taxon>Helotiales</taxon>
        <taxon>Pleuroascaceae</taxon>
        <taxon>Venustampulla</taxon>
    </lineage>
</organism>
<dbReference type="GO" id="GO:0008270">
    <property type="term" value="F:zinc ion binding"/>
    <property type="evidence" value="ECO:0007669"/>
    <property type="project" value="InterPro"/>
</dbReference>
<dbReference type="Pfam" id="PF11951">
    <property type="entry name" value="Fungal_trans_2"/>
    <property type="match status" value="1"/>
</dbReference>
<evidence type="ECO:0000256" key="1">
    <source>
        <dbReference type="ARBA" id="ARBA00023242"/>
    </source>
</evidence>
<dbReference type="InterPro" id="IPR021858">
    <property type="entry name" value="Fun_TF"/>
</dbReference>
<evidence type="ECO:0000313" key="4">
    <source>
        <dbReference type="EMBL" id="RDL37623.1"/>
    </source>
</evidence>
<proteinExistence type="predicted"/>
<reference evidence="4 5" key="1">
    <citation type="journal article" date="2018" name="IMA Fungus">
        <title>IMA Genome-F 9: Draft genome sequence of Annulohypoxylon stygium, Aspergillus mulundensis, Berkeleyomyces basicola (syn. Thielaviopsis basicola), Ceratocystis smalleyi, two Cercospora beticola strains, Coleophoma cylindrospora, Fusarium fracticaudum, Phialophora cf. hyalina, and Morchella septimelata.</title>
        <authorList>
            <person name="Wingfield B.D."/>
            <person name="Bills G.F."/>
            <person name="Dong Y."/>
            <person name="Huang W."/>
            <person name="Nel W.J."/>
            <person name="Swalarsk-Parry B.S."/>
            <person name="Vaghefi N."/>
            <person name="Wilken P.M."/>
            <person name="An Z."/>
            <person name="de Beer Z.W."/>
            <person name="De Vos L."/>
            <person name="Chen L."/>
            <person name="Duong T.A."/>
            <person name="Gao Y."/>
            <person name="Hammerbacher A."/>
            <person name="Kikkert J.R."/>
            <person name="Li Y."/>
            <person name="Li H."/>
            <person name="Li K."/>
            <person name="Li Q."/>
            <person name="Liu X."/>
            <person name="Ma X."/>
            <person name="Naidoo K."/>
            <person name="Pethybridge S.J."/>
            <person name="Sun J."/>
            <person name="Steenkamp E.T."/>
            <person name="van der Nest M.A."/>
            <person name="van Wyk S."/>
            <person name="Wingfield M.J."/>
            <person name="Xiong C."/>
            <person name="Yue Q."/>
            <person name="Zhang X."/>
        </authorList>
    </citation>
    <scope>NUCLEOTIDE SEQUENCE [LARGE SCALE GENOMIC DNA]</scope>
    <source>
        <strain evidence="4 5">BP 5553</strain>
    </source>
</reference>
<dbReference type="Gene3D" id="4.10.240.10">
    <property type="entry name" value="Zn(2)-C6 fungal-type DNA-binding domain"/>
    <property type="match status" value="1"/>
</dbReference>
<dbReference type="EMBL" id="NPIC01000003">
    <property type="protein sequence ID" value="RDL37623.1"/>
    <property type="molecule type" value="Genomic_DNA"/>
</dbReference>
<dbReference type="Proteomes" id="UP000254866">
    <property type="component" value="Unassembled WGS sequence"/>
</dbReference>
<dbReference type="InterPro" id="IPR036864">
    <property type="entry name" value="Zn2-C6_fun-type_DNA-bd_sf"/>
</dbReference>
<sequence>MSEIMQRWRPETPKPSKFAESRSHLSSSCSECHRRKQKCDKKQPCGNCARRYPPPQCTYRRCNLGVKSSTATLNTSSGTSDIGGQASGYSTYPGQDVNPREDLPHQTPLLSNVDSAGNGLQSTGNITAPLGFLDSIEPVSAYQGLLTAMTSFPYYSDHEEFLGLSQEVGQAGQVDQGSWDSNSDNVIAMQRLRWASHNSEAGGPPAYFSINSVDPLHFLPLTPTVQNTELFNICGSAIQLYLDSTLTKTRSQVVKLITKYVVSIDGNPSPNYYNDHWVPWAIKSPVLAQLAIYTASCYQSELQKVPANQSPLALGLKARSIEILNEMLRSEHNSTSDEAIAAVVYLITNEWYWGIQENVQAHMSGLREMVKLRGGVEGDMNRFLRQMIILCDYHISCSNDYEPSFHHITPDLVTIPIYMSTPFLSSKERFSNHTKELNIDKETAIILDDMRFLTLSVLKLESSKPLEQDLTKLIATSTWIRDRIIELPKISAPPNSPSEFIYASTRLAAIIYCKAIVNRTSLSQACTMEELNALWGVMWRVRLTQWKQIPGIFLWILLSATQAAQNTPHGRFLKSMIKTSSFYIGLAEWPVVDGTFRAFVRMQRWLRIGWEETGS</sequence>
<feature type="region of interest" description="Disordered" evidence="2">
    <location>
        <begin position="1"/>
        <end position="42"/>
    </location>
</feature>
<dbReference type="PANTHER" id="PTHR37540:SF9">
    <property type="entry name" value="ZN(2)-C6 FUNGAL-TYPE DOMAIN-CONTAINING PROTEIN"/>
    <property type="match status" value="1"/>
</dbReference>
<dbReference type="PROSITE" id="PS00463">
    <property type="entry name" value="ZN2_CY6_FUNGAL_1"/>
    <property type="match status" value="1"/>
</dbReference>
<dbReference type="Pfam" id="PF00172">
    <property type="entry name" value="Zn_clus"/>
    <property type="match status" value="1"/>
</dbReference>
<feature type="region of interest" description="Disordered" evidence="2">
    <location>
        <begin position="74"/>
        <end position="116"/>
    </location>
</feature>
<dbReference type="InterPro" id="IPR001138">
    <property type="entry name" value="Zn2Cys6_DnaBD"/>
</dbReference>
<evidence type="ECO:0000256" key="2">
    <source>
        <dbReference type="SAM" id="MobiDB-lite"/>
    </source>
</evidence>